<organism evidence="3 4">
    <name type="scientific">Coniella lustricola</name>
    <dbReference type="NCBI Taxonomy" id="2025994"/>
    <lineage>
        <taxon>Eukaryota</taxon>
        <taxon>Fungi</taxon>
        <taxon>Dikarya</taxon>
        <taxon>Ascomycota</taxon>
        <taxon>Pezizomycotina</taxon>
        <taxon>Sordariomycetes</taxon>
        <taxon>Sordariomycetidae</taxon>
        <taxon>Diaporthales</taxon>
        <taxon>Schizoparmaceae</taxon>
        <taxon>Coniella</taxon>
    </lineage>
</organism>
<reference evidence="3 4" key="1">
    <citation type="journal article" date="2018" name="Mycol. Prog.">
        <title>Coniella lustricola, a new species from submerged detritus.</title>
        <authorList>
            <person name="Raudabaugh D.B."/>
            <person name="Iturriaga T."/>
            <person name="Carver A."/>
            <person name="Mondo S."/>
            <person name="Pangilinan J."/>
            <person name="Lipzen A."/>
            <person name="He G."/>
            <person name="Amirebrahimi M."/>
            <person name="Grigoriev I.V."/>
            <person name="Miller A.N."/>
        </authorList>
    </citation>
    <scope>NUCLEOTIDE SEQUENCE [LARGE SCALE GENOMIC DNA]</scope>
    <source>
        <strain evidence="3 4">B22-T-1</strain>
    </source>
</reference>
<sequence length="650" mass="72299">MTDNLPIALRRPRRRATQKEPAETHSLSMPATPRRDKKRVRFSEPGLAGEAIPDNDCSSPSTGLTPFMRRAKLSGSADGRKRRRHSGPAALTVTHALLLKSDEGCKNEVAFLPLRQVVDGRVHRRLRRDGLSDEMHHVGADTKRKISMFESEIEELRAALAARDAEIRRLSDATSSSGNTPQDIHSLRTQVELLRHVLQEVLPPTLRYDNGPIDYSDVNGVECGQDSVSFRDRIMVDVEAGNDLGHIFDDSTMFRPACSTPKQRQADLRHSFPTPPSTSPVMGMVSPPRREVSTTTSHVAEHLQVDQNVHENSEAEDDTASLYLEIEKLTSTVEGYEAMTSRLAHKMAPIAPENGSAADAILESRSPSVKVEVQLNRLIDAFRERKAALAKMTDRLGDLGFRGNDAPEMLASLRAAFREARLELEYFEPGESTLPLTASGAAVLDLLLTRLRALARERLEQQEKHNAVAVSLRRQLAVHVEDVDALREEIGTLKGKVKLRNVRIQELETGMDKLKMTVKTYTRDIAELEKLAQKLECDLAAANTELQRANEDHNDEQKEQSEALQDQNATILSLEERLRCAADQAAALRTRHEEELATIQHQHPSTTALKDNPTAGLGLEIAERNRASGRAQAPAPQVVETRVTRRSARY</sequence>
<dbReference type="OrthoDB" id="3532430at2759"/>
<feature type="region of interest" description="Disordered" evidence="2">
    <location>
        <begin position="261"/>
        <end position="289"/>
    </location>
</feature>
<evidence type="ECO:0000313" key="4">
    <source>
        <dbReference type="Proteomes" id="UP000241462"/>
    </source>
</evidence>
<evidence type="ECO:0000313" key="3">
    <source>
        <dbReference type="EMBL" id="PSR80098.1"/>
    </source>
</evidence>
<gene>
    <name evidence="3" type="ORF">BD289DRAFT_374606</name>
</gene>
<evidence type="ECO:0000256" key="1">
    <source>
        <dbReference type="SAM" id="Coils"/>
    </source>
</evidence>
<keyword evidence="1" id="KW-0175">Coiled coil</keyword>
<feature type="coiled-coil region" evidence="1">
    <location>
        <begin position="444"/>
        <end position="591"/>
    </location>
</feature>
<protein>
    <submittedName>
        <fullName evidence="3">Uncharacterized protein</fullName>
    </submittedName>
</protein>
<dbReference type="STRING" id="2025994.A0A2T2ZZK2"/>
<dbReference type="Proteomes" id="UP000241462">
    <property type="component" value="Unassembled WGS sequence"/>
</dbReference>
<accession>A0A2T2ZZK2</accession>
<feature type="region of interest" description="Disordered" evidence="2">
    <location>
        <begin position="1"/>
        <end position="66"/>
    </location>
</feature>
<keyword evidence="4" id="KW-1185">Reference proteome</keyword>
<dbReference type="InParanoid" id="A0A2T2ZZK2"/>
<name>A0A2T2ZZK2_9PEZI</name>
<dbReference type="AlphaFoldDB" id="A0A2T2ZZK2"/>
<dbReference type="EMBL" id="KZ678543">
    <property type="protein sequence ID" value="PSR80098.1"/>
    <property type="molecule type" value="Genomic_DNA"/>
</dbReference>
<feature type="region of interest" description="Disordered" evidence="2">
    <location>
        <begin position="626"/>
        <end position="650"/>
    </location>
</feature>
<evidence type="ECO:0000256" key="2">
    <source>
        <dbReference type="SAM" id="MobiDB-lite"/>
    </source>
</evidence>
<proteinExistence type="predicted"/>